<reference evidence="1 2" key="2">
    <citation type="journal article" date="2019" name="G3 (Bethesda)">
        <title>Hybrid Assembly of the Genome of the Entomopathogenic Nematode Steinernema carpocapsae Identifies the X-Chromosome.</title>
        <authorList>
            <person name="Serra L."/>
            <person name="Macchietto M."/>
            <person name="Macias-Munoz A."/>
            <person name="McGill C.J."/>
            <person name="Rodriguez I.M."/>
            <person name="Rodriguez B."/>
            <person name="Murad R."/>
            <person name="Mortazavi A."/>
        </authorList>
    </citation>
    <scope>NUCLEOTIDE SEQUENCE [LARGE SCALE GENOMIC DNA]</scope>
    <source>
        <strain evidence="1 2">ALL</strain>
    </source>
</reference>
<dbReference type="EMBL" id="AZBU02000003">
    <property type="protein sequence ID" value="TKR88858.1"/>
    <property type="molecule type" value="Genomic_DNA"/>
</dbReference>
<dbReference type="AlphaFoldDB" id="A0A4U5NZ12"/>
<protein>
    <submittedName>
        <fullName evidence="1">Uncharacterized protein</fullName>
    </submittedName>
</protein>
<reference evidence="1 2" key="1">
    <citation type="journal article" date="2015" name="Genome Biol.">
        <title>Comparative genomics of Steinernema reveals deeply conserved gene regulatory networks.</title>
        <authorList>
            <person name="Dillman A.R."/>
            <person name="Macchietto M."/>
            <person name="Porter C.F."/>
            <person name="Rogers A."/>
            <person name="Williams B."/>
            <person name="Antoshechkin I."/>
            <person name="Lee M.M."/>
            <person name="Goodwin Z."/>
            <person name="Lu X."/>
            <person name="Lewis E.E."/>
            <person name="Goodrich-Blair H."/>
            <person name="Stock S.P."/>
            <person name="Adams B.J."/>
            <person name="Sternberg P.W."/>
            <person name="Mortazavi A."/>
        </authorList>
    </citation>
    <scope>NUCLEOTIDE SEQUENCE [LARGE SCALE GENOMIC DNA]</scope>
    <source>
        <strain evidence="1 2">ALL</strain>
    </source>
</reference>
<proteinExistence type="predicted"/>
<evidence type="ECO:0000313" key="2">
    <source>
        <dbReference type="Proteomes" id="UP000298663"/>
    </source>
</evidence>
<evidence type="ECO:0000313" key="1">
    <source>
        <dbReference type="EMBL" id="TKR88858.1"/>
    </source>
</evidence>
<gene>
    <name evidence="1" type="ORF">L596_013034</name>
</gene>
<comment type="caution">
    <text evidence="1">The sequence shown here is derived from an EMBL/GenBank/DDBJ whole genome shotgun (WGS) entry which is preliminary data.</text>
</comment>
<keyword evidence="2" id="KW-1185">Reference proteome</keyword>
<dbReference type="Proteomes" id="UP000298663">
    <property type="component" value="Unassembled WGS sequence"/>
</dbReference>
<organism evidence="1 2">
    <name type="scientific">Steinernema carpocapsae</name>
    <name type="common">Entomopathogenic nematode</name>
    <dbReference type="NCBI Taxonomy" id="34508"/>
    <lineage>
        <taxon>Eukaryota</taxon>
        <taxon>Metazoa</taxon>
        <taxon>Ecdysozoa</taxon>
        <taxon>Nematoda</taxon>
        <taxon>Chromadorea</taxon>
        <taxon>Rhabditida</taxon>
        <taxon>Tylenchina</taxon>
        <taxon>Panagrolaimomorpha</taxon>
        <taxon>Strongyloidoidea</taxon>
        <taxon>Steinernematidae</taxon>
        <taxon>Steinernema</taxon>
    </lineage>
</organism>
<sequence length="69" mass="7958">MQSYPLAPSNKLNKIPITFSCIPSCAYGHIEFMMSDPEYFATAYAVTKMDWLITFNFHFLTHLFAKKTS</sequence>
<accession>A0A4U5NZ12</accession>
<name>A0A4U5NZ12_STECR</name>